<dbReference type="OrthoDB" id="127306at2759"/>
<organism evidence="1 2">
    <name type="scientific">Phytophthora nicotianae P1976</name>
    <dbReference type="NCBI Taxonomy" id="1317066"/>
    <lineage>
        <taxon>Eukaryota</taxon>
        <taxon>Sar</taxon>
        <taxon>Stramenopiles</taxon>
        <taxon>Oomycota</taxon>
        <taxon>Peronosporomycetes</taxon>
        <taxon>Peronosporales</taxon>
        <taxon>Peronosporaceae</taxon>
        <taxon>Phytophthora</taxon>
    </lineage>
</organism>
<gene>
    <name evidence="1" type="ORF">F444_08610</name>
</gene>
<evidence type="ECO:0000313" key="1">
    <source>
        <dbReference type="EMBL" id="ETO75843.1"/>
    </source>
</evidence>
<dbReference type="EMBL" id="ANJA01001616">
    <property type="protein sequence ID" value="ETO75843.1"/>
    <property type="molecule type" value="Genomic_DNA"/>
</dbReference>
<name>A0A081AAD2_PHYNI</name>
<dbReference type="AlphaFoldDB" id="A0A081AAD2"/>
<evidence type="ECO:0000313" key="2">
    <source>
        <dbReference type="Proteomes" id="UP000028582"/>
    </source>
</evidence>
<accession>A0A081AAD2</accession>
<protein>
    <submittedName>
        <fullName evidence="1">Uncharacterized protein</fullName>
    </submittedName>
</protein>
<proteinExistence type="predicted"/>
<comment type="caution">
    <text evidence="1">The sequence shown here is derived from an EMBL/GenBank/DDBJ whole genome shotgun (WGS) entry which is preliminary data.</text>
</comment>
<dbReference type="Proteomes" id="UP000028582">
    <property type="component" value="Unassembled WGS sequence"/>
</dbReference>
<reference evidence="1 2" key="1">
    <citation type="submission" date="2013-11" db="EMBL/GenBank/DDBJ databases">
        <title>The Genome Sequence of Phytophthora parasitica P1976.</title>
        <authorList>
            <consortium name="The Broad Institute Genomics Platform"/>
            <person name="Russ C."/>
            <person name="Tyler B."/>
            <person name="Panabieres F."/>
            <person name="Shan W."/>
            <person name="Tripathy S."/>
            <person name="Grunwald N."/>
            <person name="Machado M."/>
            <person name="Johnson C.S."/>
            <person name="Walker B."/>
            <person name="Young S."/>
            <person name="Zeng Q."/>
            <person name="Gargeya S."/>
            <person name="Fitzgerald M."/>
            <person name="Haas B."/>
            <person name="Abouelleil A."/>
            <person name="Allen A.W."/>
            <person name="Alvarado L."/>
            <person name="Arachchi H.M."/>
            <person name="Berlin A.M."/>
            <person name="Chapman S.B."/>
            <person name="Gainer-Dewar J."/>
            <person name="Goldberg J."/>
            <person name="Griggs A."/>
            <person name="Gujja S."/>
            <person name="Hansen M."/>
            <person name="Howarth C."/>
            <person name="Imamovic A."/>
            <person name="Ireland A."/>
            <person name="Larimer J."/>
            <person name="McCowan C."/>
            <person name="Murphy C."/>
            <person name="Pearson M."/>
            <person name="Poon T.W."/>
            <person name="Priest M."/>
            <person name="Roberts A."/>
            <person name="Saif S."/>
            <person name="Shea T."/>
            <person name="Sisk P."/>
            <person name="Sykes S."/>
            <person name="Wortman J."/>
            <person name="Nusbaum C."/>
            <person name="Birren B."/>
        </authorList>
    </citation>
    <scope>NUCLEOTIDE SEQUENCE [LARGE SCALE GENOMIC DNA]</scope>
    <source>
        <strain evidence="1 2">P1976</strain>
    </source>
</reference>
<sequence length="129" mass="14930">MDTRKQMRIDDFYSGFSQEEERKLFEQVLLEFQADNNLPDTFIERKSTYRLLHLAHSMAIDVDPLPSRQTLGGKALGRYAVACENIERAHLLGCMLWLYGKQVTYGLFKSGSRHDGVAITQQMEQVMKR</sequence>